<keyword evidence="2" id="KW-1003">Cell membrane</keyword>
<dbReference type="EMBL" id="JARPTC010000008">
    <property type="protein sequence ID" value="MDO7786852.1"/>
    <property type="molecule type" value="Genomic_DNA"/>
</dbReference>
<evidence type="ECO:0000256" key="1">
    <source>
        <dbReference type="ARBA" id="ARBA00004651"/>
    </source>
</evidence>
<keyword evidence="10" id="KW-1185">Reference proteome</keyword>
<feature type="transmembrane region" description="Helical" evidence="8">
    <location>
        <begin position="341"/>
        <end position="363"/>
    </location>
</feature>
<evidence type="ECO:0000313" key="10">
    <source>
        <dbReference type="Proteomes" id="UP001172911"/>
    </source>
</evidence>
<feature type="transmembrane region" description="Helical" evidence="8">
    <location>
        <begin position="400"/>
        <end position="418"/>
    </location>
</feature>
<feature type="transmembrane region" description="Helical" evidence="8">
    <location>
        <begin position="375"/>
        <end position="394"/>
    </location>
</feature>
<protein>
    <submittedName>
        <fullName evidence="9">Lipid II flippase MurJ</fullName>
    </submittedName>
</protein>
<feature type="transmembrane region" description="Helical" evidence="8">
    <location>
        <begin position="272"/>
        <end position="290"/>
    </location>
</feature>
<comment type="subcellular location">
    <subcellularLocation>
        <location evidence="1">Cell membrane</location>
        <topology evidence="1">Multi-pass membrane protein</topology>
    </subcellularLocation>
</comment>
<feature type="transmembrane region" description="Helical" evidence="8">
    <location>
        <begin position="87"/>
        <end position="109"/>
    </location>
</feature>
<feature type="transmembrane region" description="Helical" evidence="8">
    <location>
        <begin position="182"/>
        <end position="201"/>
    </location>
</feature>
<dbReference type="GO" id="GO:0015648">
    <property type="term" value="F:lipid-linked peptidoglycan transporter activity"/>
    <property type="evidence" value="ECO:0007669"/>
    <property type="project" value="TreeGrafter"/>
</dbReference>
<dbReference type="Pfam" id="PF03023">
    <property type="entry name" value="MurJ"/>
    <property type="match status" value="1"/>
</dbReference>
<dbReference type="PANTHER" id="PTHR47019">
    <property type="entry name" value="LIPID II FLIPPASE MURJ"/>
    <property type="match status" value="1"/>
</dbReference>
<feature type="transmembrane region" description="Helical" evidence="8">
    <location>
        <begin position="121"/>
        <end position="145"/>
    </location>
</feature>
<feature type="transmembrane region" description="Helical" evidence="8">
    <location>
        <begin position="302"/>
        <end position="321"/>
    </location>
</feature>
<organism evidence="9 10">
    <name type="scientific">Desulforamulus aquiferis</name>
    <dbReference type="NCBI Taxonomy" id="1397668"/>
    <lineage>
        <taxon>Bacteria</taxon>
        <taxon>Bacillati</taxon>
        <taxon>Bacillota</taxon>
        <taxon>Clostridia</taxon>
        <taxon>Eubacteriales</taxon>
        <taxon>Peptococcaceae</taxon>
        <taxon>Desulforamulus</taxon>
    </lineage>
</organism>
<dbReference type="GO" id="GO:0005886">
    <property type="term" value="C:plasma membrane"/>
    <property type="evidence" value="ECO:0007669"/>
    <property type="project" value="UniProtKB-SubCell"/>
</dbReference>
<dbReference type="GO" id="GO:0008360">
    <property type="term" value="P:regulation of cell shape"/>
    <property type="evidence" value="ECO:0007669"/>
    <property type="project" value="UniProtKB-KW"/>
</dbReference>
<accession>A0AAW7ZBT9</accession>
<evidence type="ECO:0000256" key="4">
    <source>
        <dbReference type="ARBA" id="ARBA00022960"/>
    </source>
</evidence>
<dbReference type="InterPro" id="IPR004268">
    <property type="entry name" value="MurJ"/>
</dbReference>
<dbReference type="Proteomes" id="UP001172911">
    <property type="component" value="Unassembled WGS sequence"/>
</dbReference>
<proteinExistence type="predicted"/>
<keyword evidence="5" id="KW-0573">Peptidoglycan synthesis</keyword>
<evidence type="ECO:0000256" key="8">
    <source>
        <dbReference type="SAM" id="Phobius"/>
    </source>
</evidence>
<evidence type="ECO:0000256" key="6">
    <source>
        <dbReference type="ARBA" id="ARBA00022989"/>
    </source>
</evidence>
<evidence type="ECO:0000256" key="5">
    <source>
        <dbReference type="ARBA" id="ARBA00022984"/>
    </source>
</evidence>
<dbReference type="PANTHER" id="PTHR47019:SF1">
    <property type="entry name" value="LIPID II FLIPPASE MURJ"/>
    <property type="match status" value="1"/>
</dbReference>
<feature type="transmembrane region" description="Helical" evidence="8">
    <location>
        <begin position="157"/>
        <end position="176"/>
    </location>
</feature>
<sequence>MFKAFLTIFSGGLLGKILGVLRELLLAALFGTTAPVGAYRIAQTATLVPINFFTAESLNAGFIPLYKRYLNSEPAKAQTLFWVLKSLIFLISIMIMLFLYFGASIWVKVMAPGFDSHILDVTASFVEVMSLSVPFYIIGSLLSYLEMGNDGYTLTSIRPSIQSIGLIAGTIAAFWFKQPVYLAWGFTGAYITFFILGYLRLTKLGLLTWPSNWIWPETFEVLKSFWQTIRSLLLLPFMLQGNIAVERIIASLMGVSVVAALDYAKFVTETGINLLAVPLGLAGLSIFSNISDKEQNKRIQQVITVILLITVPVSAFLAIHSETLVHLLYERGNFNRESVNLTQTVLLGLGLGFWAQVSSYVLIKIMNAQLRNREVVKYMGIALGANALTNILLYQTLGPLALGVGTSVYGIILFLLTIKALKITEVTLPQLFWLSIGVILYAPVGVFLLGQGWLGLALSTLIFLFFWVIYIAAVPLLRKSAGSLLEAFQPKVNQIMKKYRSSHEG</sequence>
<evidence type="ECO:0000256" key="3">
    <source>
        <dbReference type="ARBA" id="ARBA00022692"/>
    </source>
</evidence>
<keyword evidence="4" id="KW-0133">Cell shape</keyword>
<name>A0AAW7ZBT9_9FIRM</name>
<keyword evidence="3 8" id="KW-0812">Transmembrane</keyword>
<dbReference type="GO" id="GO:0009252">
    <property type="term" value="P:peptidoglycan biosynthetic process"/>
    <property type="evidence" value="ECO:0007669"/>
    <property type="project" value="UniProtKB-KW"/>
</dbReference>
<dbReference type="GO" id="GO:0034204">
    <property type="term" value="P:lipid translocation"/>
    <property type="evidence" value="ECO:0007669"/>
    <property type="project" value="TreeGrafter"/>
</dbReference>
<dbReference type="InterPro" id="IPR051050">
    <property type="entry name" value="Lipid_II_flippase_MurJ/MviN"/>
</dbReference>
<keyword evidence="6 8" id="KW-1133">Transmembrane helix</keyword>
<gene>
    <name evidence="9" type="ORF">P6N53_06405</name>
</gene>
<keyword evidence="7 8" id="KW-0472">Membrane</keyword>
<evidence type="ECO:0000256" key="2">
    <source>
        <dbReference type="ARBA" id="ARBA00022475"/>
    </source>
</evidence>
<feature type="transmembrane region" description="Helical" evidence="8">
    <location>
        <begin position="430"/>
        <end position="450"/>
    </location>
</feature>
<feature type="transmembrane region" description="Helical" evidence="8">
    <location>
        <begin position="456"/>
        <end position="477"/>
    </location>
</feature>
<comment type="caution">
    <text evidence="9">The sequence shown here is derived from an EMBL/GenBank/DDBJ whole genome shotgun (WGS) entry which is preliminary data.</text>
</comment>
<reference evidence="9" key="2">
    <citation type="submission" date="2023-03" db="EMBL/GenBank/DDBJ databases">
        <authorList>
            <person name="Zhang Z."/>
        </authorList>
    </citation>
    <scope>NUCLEOTIDE SEQUENCE</scope>
    <source>
        <strain evidence="9">DSA</strain>
    </source>
</reference>
<evidence type="ECO:0000256" key="7">
    <source>
        <dbReference type="ARBA" id="ARBA00023136"/>
    </source>
</evidence>
<reference evidence="9" key="1">
    <citation type="journal article" date="2023" name="J. Hazard. Mater.">
        <title>Anaerobic biodegradation of pyrene and benzo[a]pyrene by a new sulfate-reducing Desulforamulus aquiferis strain DSA.</title>
        <authorList>
            <person name="Zhang Z."/>
            <person name="Sun J."/>
            <person name="Gong X."/>
            <person name="Wang C."/>
            <person name="Wang H."/>
        </authorList>
    </citation>
    <scope>NUCLEOTIDE SEQUENCE</scope>
    <source>
        <strain evidence="9">DSA</strain>
    </source>
</reference>
<evidence type="ECO:0000313" key="9">
    <source>
        <dbReference type="EMBL" id="MDO7786852.1"/>
    </source>
</evidence>
<dbReference type="AlphaFoldDB" id="A0AAW7ZBT9"/>
<dbReference type="RefSeq" id="WP_304541969.1">
    <property type="nucleotide sequence ID" value="NZ_JARPTC010000008.1"/>
</dbReference>